<dbReference type="Proteomes" id="UP000244677">
    <property type="component" value="Chromosome"/>
</dbReference>
<name>A0A2S1LK11_9FLAO</name>
<protein>
    <recommendedName>
        <fullName evidence="3">Type VI secretion system-associated protein</fullName>
    </recommendedName>
</protein>
<accession>A0A2S1LK11</accession>
<dbReference type="AlphaFoldDB" id="A0A2S1LK11"/>
<dbReference type="OrthoDB" id="761425at2"/>
<dbReference type="RefSeq" id="WP_108735763.1">
    <property type="nucleotide sequence ID" value="NZ_CP020919.1"/>
</dbReference>
<keyword evidence="2" id="KW-1185">Reference proteome</keyword>
<evidence type="ECO:0008006" key="3">
    <source>
        <dbReference type="Google" id="ProtNLM"/>
    </source>
</evidence>
<proteinExistence type="predicted"/>
<evidence type="ECO:0000313" key="2">
    <source>
        <dbReference type="Proteomes" id="UP000244677"/>
    </source>
</evidence>
<sequence>MANTFSNSYGIGGNEVRQEGQESILEIPQNKTLIAQKLTPNTPVRPEIVTGLKNMDEVFEHFDPRINVAFEDDQGRHVREELAFKNIGDFSINGLITQSPFLLDLKTKNEQYQKMIKQLKTNKVLKLALQDPEAKKSIIETIEALIQEIEQTDK</sequence>
<evidence type="ECO:0000313" key="1">
    <source>
        <dbReference type="EMBL" id="AWG24104.1"/>
    </source>
</evidence>
<organism evidence="1 2">
    <name type="scientific">Flavobacterium kingsejongi</name>
    <dbReference type="NCBI Taxonomy" id="1678728"/>
    <lineage>
        <taxon>Bacteria</taxon>
        <taxon>Pseudomonadati</taxon>
        <taxon>Bacteroidota</taxon>
        <taxon>Flavobacteriia</taxon>
        <taxon>Flavobacteriales</taxon>
        <taxon>Flavobacteriaceae</taxon>
        <taxon>Flavobacterium</taxon>
    </lineage>
</organism>
<reference evidence="1 2" key="1">
    <citation type="submission" date="2017-04" db="EMBL/GenBank/DDBJ databases">
        <title>Complete genome sequence of Flavobacterium kingsejong AJ004.</title>
        <authorList>
            <person name="Lee P.C."/>
        </authorList>
    </citation>
    <scope>NUCLEOTIDE SEQUENCE [LARGE SCALE GENOMIC DNA]</scope>
    <source>
        <strain evidence="1 2">AJ004</strain>
    </source>
</reference>
<dbReference type="EMBL" id="CP020919">
    <property type="protein sequence ID" value="AWG24104.1"/>
    <property type="molecule type" value="Genomic_DNA"/>
</dbReference>
<gene>
    <name evidence="1" type="ORF">FK004_02140</name>
</gene>
<dbReference type="KEGG" id="fki:FK004_02140"/>